<dbReference type="Gene3D" id="1.10.287.70">
    <property type="match status" value="1"/>
</dbReference>
<evidence type="ECO:0000256" key="9">
    <source>
        <dbReference type="ARBA" id="ARBA00023065"/>
    </source>
</evidence>
<feature type="transmembrane region" description="Helical" evidence="12">
    <location>
        <begin position="216"/>
        <end position="240"/>
    </location>
</feature>
<sequence>MKKQRIWEILEISKENDQQSKIFDYFISILIGLNVLAIILETEKSFFAEYKTFFRYFETVSIIIFSAEYFLRIWSCVTVEAYRHPVIGRIKYFFSPMALIDFIAIAPFYLTFMIADARILRILRFLRVLKMTKHFHHSNTFNIITNTIFKKRSELISSLILMFCLLMICATGVFFAENETQPDKFSSIPSAMWWAVATLTTVGYGDIFPVTSIGKILGSISAIFGIGLFALPAGLLASGFSDEMQKEKKFCPHCGEKLQ</sequence>
<dbReference type="PANTHER" id="PTHR11537:SF254">
    <property type="entry name" value="POTASSIUM VOLTAGE-GATED CHANNEL PROTEIN SHAB"/>
    <property type="match status" value="1"/>
</dbReference>
<accession>A0A382BSA1</accession>
<evidence type="ECO:0000256" key="6">
    <source>
        <dbReference type="ARBA" id="ARBA00022882"/>
    </source>
</evidence>
<keyword evidence="5" id="KW-0631">Potassium channel</keyword>
<evidence type="ECO:0000256" key="7">
    <source>
        <dbReference type="ARBA" id="ARBA00022958"/>
    </source>
</evidence>
<keyword evidence="11" id="KW-0407">Ion channel</keyword>
<feature type="transmembrane region" description="Helical" evidence="12">
    <location>
        <begin position="155"/>
        <end position="176"/>
    </location>
</feature>
<dbReference type="EMBL" id="UINC01031053">
    <property type="protein sequence ID" value="SVB16479.1"/>
    <property type="molecule type" value="Genomic_DNA"/>
</dbReference>
<keyword evidence="9" id="KW-0406">Ion transport</keyword>
<dbReference type="Gene3D" id="1.20.120.350">
    <property type="entry name" value="Voltage-gated potassium channels. Chain C"/>
    <property type="match status" value="1"/>
</dbReference>
<dbReference type="SUPFAM" id="SSF81324">
    <property type="entry name" value="Voltage-gated potassium channels"/>
    <property type="match status" value="1"/>
</dbReference>
<evidence type="ECO:0000256" key="1">
    <source>
        <dbReference type="ARBA" id="ARBA00004141"/>
    </source>
</evidence>
<keyword evidence="7" id="KW-0630">Potassium</keyword>
<keyword evidence="3" id="KW-0633">Potassium transport</keyword>
<evidence type="ECO:0000256" key="12">
    <source>
        <dbReference type="SAM" id="Phobius"/>
    </source>
</evidence>
<gene>
    <name evidence="14" type="ORF">METZ01_LOCUS169333</name>
</gene>
<dbReference type="FunFam" id="1.10.287.70:FF:000028">
    <property type="entry name" value="potassium voltage-gated channel subfamily D member 3"/>
    <property type="match status" value="1"/>
</dbReference>
<keyword evidence="6" id="KW-0851">Voltage-gated channel</keyword>
<dbReference type="Pfam" id="PF00520">
    <property type="entry name" value="Ion_trans"/>
    <property type="match status" value="1"/>
</dbReference>
<proteinExistence type="predicted"/>
<dbReference type="PANTHER" id="PTHR11537">
    <property type="entry name" value="VOLTAGE-GATED POTASSIUM CHANNEL"/>
    <property type="match status" value="1"/>
</dbReference>
<dbReference type="InterPro" id="IPR027359">
    <property type="entry name" value="Volt_channel_dom_sf"/>
</dbReference>
<evidence type="ECO:0000256" key="8">
    <source>
        <dbReference type="ARBA" id="ARBA00022989"/>
    </source>
</evidence>
<dbReference type="GO" id="GO:0005249">
    <property type="term" value="F:voltage-gated potassium channel activity"/>
    <property type="evidence" value="ECO:0007669"/>
    <property type="project" value="InterPro"/>
</dbReference>
<dbReference type="PRINTS" id="PR00169">
    <property type="entry name" value="KCHANNEL"/>
</dbReference>
<keyword evidence="4 12" id="KW-0812">Transmembrane</keyword>
<dbReference type="GO" id="GO:0001508">
    <property type="term" value="P:action potential"/>
    <property type="evidence" value="ECO:0007669"/>
    <property type="project" value="TreeGrafter"/>
</dbReference>
<name>A0A382BSA1_9ZZZZ</name>
<reference evidence="14" key="1">
    <citation type="submission" date="2018-05" db="EMBL/GenBank/DDBJ databases">
        <authorList>
            <person name="Lanie J.A."/>
            <person name="Ng W.-L."/>
            <person name="Kazmierczak K.M."/>
            <person name="Andrzejewski T.M."/>
            <person name="Davidsen T.M."/>
            <person name="Wayne K.J."/>
            <person name="Tettelin H."/>
            <person name="Glass J.I."/>
            <person name="Rusch D."/>
            <person name="Podicherti R."/>
            <person name="Tsui H.-C.T."/>
            <person name="Winkler M.E."/>
        </authorList>
    </citation>
    <scope>NUCLEOTIDE SEQUENCE</scope>
</reference>
<organism evidence="14">
    <name type="scientific">marine metagenome</name>
    <dbReference type="NCBI Taxonomy" id="408172"/>
    <lineage>
        <taxon>unclassified sequences</taxon>
        <taxon>metagenomes</taxon>
        <taxon>ecological metagenomes</taxon>
    </lineage>
</organism>
<evidence type="ECO:0000256" key="10">
    <source>
        <dbReference type="ARBA" id="ARBA00023136"/>
    </source>
</evidence>
<keyword evidence="10 12" id="KW-0472">Membrane</keyword>
<keyword evidence="8 12" id="KW-1133">Transmembrane helix</keyword>
<dbReference type="InterPro" id="IPR028325">
    <property type="entry name" value="VG_K_chnl"/>
</dbReference>
<evidence type="ECO:0000256" key="4">
    <source>
        <dbReference type="ARBA" id="ARBA00022692"/>
    </source>
</evidence>
<evidence type="ECO:0000256" key="11">
    <source>
        <dbReference type="ARBA" id="ARBA00023303"/>
    </source>
</evidence>
<feature type="transmembrane region" description="Helical" evidence="12">
    <location>
        <begin position="92"/>
        <end position="115"/>
    </location>
</feature>
<dbReference type="InterPro" id="IPR005821">
    <property type="entry name" value="Ion_trans_dom"/>
</dbReference>
<evidence type="ECO:0000256" key="2">
    <source>
        <dbReference type="ARBA" id="ARBA00022448"/>
    </source>
</evidence>
<keyword evidence="2" id="KW-0813">Transport</keyword>
<evidence type="ECO:0000259" key="13">
    <source>
        <dbReference type="Pfam" id="PF00520"/>
    </source>
</evidence>
<protein>
    <recommendedName>
        <fullName evidence="13">Ion transport domain-containing protein</fullName>
    </recommendedName>
</protein>
<dbReference type="AlphaFoldDB" id="A0A382BSA1"/>
<evidence type="ECO:0000313" key="14">
    <source>
        <dbReference type="EMBL" id="SVB16479.1"/>
    </source>
</evidence>
<evidence type="ECO:0000256" key="3">
    <source>
        <dbReference type="ARBA" id="ARBA00022538"/>
    </source>
</evidence>
<comment type="subcellular location">
    <subcellularLocation>
        <location evidence="1">Membrane</location>
        <topology evidence="1">Multi-pass membrane protein</topology>
    </subcellularLocation>
</comment>
<feature type="domain" description="Ion transport" evidence="13">
    <location>
        <begin position="21"/>
        <end position="247"/>
    </location>
</feature>
<dbReference type="GO" id="GO:0008076">
    <property type="term" value="C:voltage-gated potassium channel complex"/>
    <property type="evidence" value="ECO:0007669"/>
    <property type="project" value="InterPro"/>
</dbReference>
<evidence type="ECO:0000256" key="5">
    <source>
        <dbReference type="ARBA" id="ARBA00022826"/>
    </source>
</evidence>
<feature type="transmembrane region" description="Helical" evidence="12">
    <location>
        <begin position="22"/>
        <end position="40"/>
    </location>
</feature>
<feature type="transmembrane region" description="Helical" evidence="12">
    <location>
        <begin position="188"/>
        <end position="210"/>
    </location>
</feature>